<dbReference type="EMBL" id="SOMN01000044">
    <property type="protein sequence ID" value="TFE22634.1"/>
    <property type="molecule type" value="Genomic_DNA"/>
</dbReference>
<dbReference type="Pfam" id="PF02706">
    <property type="entry name" value="Wzz"/>
    <property type="match status" value="1"/>
</dbReference>
<dbReference type="PANTHER" id="PTHR32309:SF13">
    <property type="entry name" value="FERRIC ENTEROBACTIN TRANSPORT PROTEIN FEPE"/>
    <property type="match status" value="1"/>
</dbReference>
<keyword evidence="5 7" id="KW-1133">Transmembrane helix</keyword>
<comment type="caution">
    <text evidence="9">The sequence shown here is derived from an EMBL/GenBank/DDBJ whole genome shotgun (WGS) entry which is preliminary data.</text>
</comment>
<comment type="similarity">
    <text evidence="2">Belongs to the CpsC/CapA family.</text>
</comment>
<dbReference type="GO" id="GO:0005886">
    <property type="term" value="C:plasma membrane"/>
    <property type="evidence" value="ECO:0007669"/>
    <property type="project" value="UniProtKB-SubCell"/>
</dbReference>
<sequence>MEYIEYFRIILKRLWLIVLIVVISTIVTAWYSDDQYRPVYGATTKLIVSKSQSQDQLISTYKEIIKTPAIMDKVVQGYPDLQISSKKLINDVQINALSGTQVMSIFIRDYSYERAARIVNAVSDVFQSEIPKLIAADNIKVLNMADETERFPLPLNPKSNQTAVISFVVSLLFGIGIAFLLEFLDDTLKSESDIQQVFECSTLAMVVKTKEKRHQRGTNNNKSRKKIGEVVESSYTALSR</sequence>
<evidence type="ECO:0000256" key="4">
    <source>
        <dbReference type="ARBA" id="ARBA00022692"/>
    </source>
</evidence>
<comment type="subcellular location">
    <subcellularLocation>
        <location evidence="1">Cell membrane</location>
        <topology evidence="1">Multi-pass membrane protein</topology>
    </subcellularLocation>
</comment>
<keyword evidence="10" id="KW-1185">Reference proteome</keyword>
<protein>
    <submittedName>
        <fullName evidence="9">Lipopolysaccharide biosynthesis protein</fullName>
    </submittedName>
</protein>
<evidence type="ECO:0000256" key="1">
    <source>
        <dbReference type="ARBA" id="ARBA00004651"/>
    </source>
</evidence>
<feature type="transmembrane region" description="Helical" evidence="7">
    <location>
        <begin position="14"/>
        <end position="31"/>
    </location>
</feature>
<dbReference type="AlphaFoldDB" id="A0A4Y8LNQ2"/>
<dbReference type="PANTHER" id="PTHR32309">
    <property type="entry name" value="TYROSINE-PROTEIN KINASE"/>
    <property type="match status" value="1"/>
</dbReference>
<organism evidence="9 10">
    <name type="scientific">Cohnella luojiensis</name>
    <dbReference type="NCBI Taxonomy" id="652876"/>
    <lineage>
        <taxon>Bacteria</taxon>
        <taxon>Bacillati</taxon>
        <taxon>Bacillota</taxon>
        <taxon>Bacilli</taxon>
        <taxon>Bacillales</taxon>
        <taxon>Paenibacillaceae</taxon>
        <taxon>Cohnella</taxon>
    </lineage>
</organism>
<evidence type="ECO:0000313" key="10">
    <source>
        <dbReference type="Proteomes" id="UP000297900"/>
    </source>
</evidence>
<feature type="domain" description="Polysaccharide chain length determinant N-terminal" evidence="8">
    <location>
        <begin position="4"/>
        <end position="76"/>
    </location>
</feature>
<name>A0A4Y8LNQ2_9BACL</name>
<evidence type="ECO:0000256" key="2">
    <source>
        <dbReference type="ARBA" id="ARBA00006683"/>
    </source>
</evidence>
<reference evidence="9 10" key="1">
    <citation type="submission" date="2019-03" db="EMBL/GenBank/DDBJ databases">
        <title>Cohnella endophytica sp. nov., a novel endophytic bacterium isolated from bark of Sonneratia apetala.</title>
        <authorList>
            <person name="Tuo L."/>
        </authorList>
    </citation>
    <scope>NUCLEOTIDE SEQUENCE [LARGE SCALE GENOMIC DNA]</scope>
    <source>
        <strain evidence="9 10">CCTCC AB 208254</strain>
    </source>
</reference>
<keyword evidence="3" id="KW-1003">Cell membrane</keyword>
<dbReference type="OrthoDB" id="2360475at2"/>
<dbReference type="Proteomes" id="UP000297900">
    <property type="component" value="Unassembled WGS sequence"/>
</dbReference>
<keyword evidence="6 7" id="KW-0472">Membrane</keyword>
<keyword evidence="4 7" id="KW-0812">Transmembrane</keyword>
<evidence type="ECO:0000256" key="3">
    <source>
        <dbReference type="ARBA" id="ARBA00022475"/>
    </source>
</evidence>
<evidence type="ECO:0000256" key="7">
    <source>
        <dbReference type="SAM" id="Phobius"/>
    </source>
</evidence>
<evidence type="ECO:0000259" key="8">
    <source>
        <dbReference type="Pfam" id="PF02706"/>
    </source>
</evidence>
<dbReference type="InterPro" id="IPR050445">
    <property type="entry name" value="Bact_polysacc_biosynth/exp"/>
</dbReference>
<gene>
    <name evidence="9" type="ORF">E2980_21435</name>
</gene>
<dbReference type="RefSeq" id="WP_135154294.1">
    <property type="nucleotide sequence ID" value="NZ_SOMN01000044.1"/>
</dbReference>
<accession>A0A4Y8LNQ2</accession>
<evidence type="ECO:0000313" key="9">
    <source>
        <dbReference type="EMBL" id="TFE22634.1"/>
    </source>
</evidence>
<evidence type="ECO:0000256" key="5">
    <source>
        <dbReference type="ARBA" id="ARBA00022989"/>
    </source>
</evidence>
<proteinExistence type="inferred from homology"/>
<dbReference type="GO" id="GO:0004713">
    <property type="term" value="F:protein tyrosine kinase activity"/>
    <property type="evidence" value="ECO:0007669"/>
    <property type="project" value="TreeGrafter"/>
</dbReference>
<evidence type="ECO:0000256" key="6">
    <source>
        <dbReference type="ARBA" id="ARBA00023136"/>
    </source>
</evidence>
<feature type="transmembrane region" description="Helical" evidence="7">
    <location>
        <begin position="163"/>
        <end position="184"/>
    </location>
</feature>
<dbReference type="InterPro" id="IPR003856">
    <property type="entry name" value="LPS_length_determ_N"/>
</dbReference>